<dbReference type="HOGENOM" id="CLU_2689101_0_0_1"/>
<gene>
    <name evidence="1" type="ORF">RirG_011210</name>
</gene>
<comment type="caution">
    <text evidence="1">The sequence shown here is derived from an EMBL/GenBank/DDBJ whole genome shotgun (WGS) entry which is preliminary data.</text>
</comment>
<protein>
    <submittedName>
        <fullName evidence="1">Uncharacterized protein</fullName>
    </submittedName>
</protein>
<dbReference type="Proteomes" id="UP000022910">
    <property type="component" value="Unassembled WGS sequence"/>
</dbReference>
<name>A0A015NHG3_RHIIW</name>
<dbReference type="EMBL" id="JEMT01007517">
    <property type="protein sequence ID" value="EXX78853.1"/>
    <property type="molecule type" value="Genomic_DNA"/>
</dbReference>
<sequence length="74" mass="8220">MHEQIEMCIAASATGIAETPNKVISRQPQERGDGWAGSADFADDTISMIWEWHHGIECRMVAGSLPIFSRQYLA</sequence>
<keyword evidence="2" id="KW-1185">Reference proteome</keyword>
<evidence type="ECO:0000313" key="1">
    <source>
        <dbReference type="EMBL" id="EXX78853.1"/>
    </source>
</evidence>
<accession>A0A015NHG3</accession>
<organism evidence="1 2">
    <name type="scientific">Rhizophagus irregularis (strain DAOM 197198w)</name>
    <name type="common">Glomus intraradices</name>
    <dbReference type="NCBI Taxonomy" id="1432141"/>
    <lineage>
        <taxon>Eukaryota</taxon>
        <taxon>Fungi</taxon>
        <taxon>Fungi incertae sedis</taxon>
        <taxon>Mucoromycota</taxon>
        <taxon>Glomeromycotina</taxon>
        <taxon>Glomeromycetes</taxon>
        <taxon>Glomerales</taxon>
        <taxon>Glomeraceae</taxon>
        <taxon>Rhizophagus</taxon>
    </lineage>
</organism>
<dbReference type="AlphaFoldDB" id="A0A015NHG3"/>
<proteinExistence type="predicted"/>
<reference evidence="1 2" key="1">
    <citation type="submission" date="2014-02" db="EMBL/GenBank/DDBJ databases">
        <title>Single nucleus genome sequencing reveals high similarity among nuclei of an endomycorrhizal fungus.</title>
        <authorList>
            <person name="Lin K."/>
            <person name="Geurts R."/>
            <person name="Zhang Z."/>
            <person name="Limpens E."/>
            <person name="Saunders D.G."/>
            <person name="Mu D."/>
            <person name="Pang E."/>
            <person name="Cao H."/>
            <person name="Cha H."/>
            <person name="Lin T."/>
            <person name="Zhou Q."/>
            <person name="Shang Y."/>
            <person name="Li Y."/>
            <person name="Ivanov S."/>
            <person name="Sharma T."/>
            <person name="Velzen R.V."/>
            <person name="Ruijter N.D."/>
            <person name="Aanen D.K."/>
            <person name="Win J."/>
            <person name="Kamoun S."/>
            <person name="Bisseling T."/>
            <person name="Huang S."/>
        </authorList>
    </citation>
    <scope>NUCLEOTIDE SEQUENCE [LARGE SCALE GENOMIC DNA]</scope>
    <source>
        <strain evidence="2">DAOM197198w</strain>
    </source>
</reference>
<evidence type="ECO:0000313" key="2">
    <source>
        <dbReference type="Proteomes" id="UP000022910"/>
    </source>
</evidence>